<dbReference type="GeneID" id="82847572"/>
<dbReference type="InterPro" id="IPR036390">
    <property type="entry name" value="WH_DNA-bd_sf"/>
</dbReference>
<dbReference type="PANTHER" id="PTHR30126:SF96">
    <property type="entry name" value="TRANSCRIPTIONAL REGULATORY PROTEIN, LYSR FAMILY"/>
    <property type="match status" value="1"/>
</dbReference>
<keyword evidence="4" id="KW-0804">Transcription</keyword>
<organism evidence="6 7">
    <name type="scientific">Lactobacillus hominis DSM 23910 = CRBIP 24.179</name>
    <dbReference type="NCBI Taxonomy" id="1423758"/>
    <lineage>
        <taxon>Bacteria</taxon>
        <taxon>Bacillati</taxon>
        <taxon>Bacillota</taxon>
        <taxon>Bacilli</taxon>
        <taxon>Lactobacillales</taxon>
        <taxon>Lactobacillaceae</taxon>
        <taxon>Lactobacillus</taxon>
    </lineage>
</organism>
<evidence type="ECO:0000256" key="1">
    <source>
        <dbReference type="ARBA" id="ARBA00009437"/>
    </source>
</evidence>
<dbReference type="SUPFAM" id="SSF46785">
    <property type="entry name" value="Winged helix' DNA-binding domain"/>
    <property type="match status" value="1"/>
</dbReference>
<evidence type="ECO:0000256" key="4">
    <source>
        <dbReference type="ARBA" id="ARBA00023163"/>
    </source>
</evidence>
<keyword evidence="7" id="KW-1185">Reference proteome</keyword>
<dbReference type="OrthoDB" id="9778774at2"/>
<dbReference type="Gene3D" id="1.10.10.10">
    <property type="entry name" value="Winged helix-like DNA-binding domain superfamily/Winged helix DNA-binding domain"/>
    <property type="match status" value="1"/>
</dbReference>
<evidence type="ECO:0000259" key="5">
    <source>
        <dbReference type="PROSITE" id="PS50931"/>
    </source>
</evidence>
<feature type="domain" description="HTH lysR-type" evidence="5">
    <location>
        <begin position="7"/>
        <end position="60"/>
    </location>
</feature>
<sequence length="308" mass="35291">MNDPDELLHTLDMLLKESNFTKAARELYISQPYLTQLIKRIEKRVGAKIINRDVQPFTLTEAGLIYYKYLETISYDGLQLERQLAQFSHPEKEIIRIGILESLGSYLLPAILSSFLQKHPNAEIQLFEAFPRKTEKRLLNEEIDCYIGQTPDAISRGLDFYTNGGEQYYIVIPSNSKYFQPNKFILEPDELDIKELLSQPLVLSQPESAIRHQINGLLQTFHVKPHIVMESNSVITVANLAVNGIGLTISSASILKRLRHQPINLLPLDRSLIMIKFFIAVKQGRKHSQALQDLIKTFQQIKLEPSIH</sequence>
<dbReference type="Gene3D" id="3.40.190.290">
    <property type="match status" value="1"/>
</dbReference>
<dbReference type="PANTHER" id="PTHR30126">
    <property type="entry name" value="HTH-TYPE TRANSCRIPTIONAL REGULATOR"/>
    <property type="match status" value="1"/>
</dbReference>
<evidence type="ECO:0000313" key="6">
    <source>
        <dbReference type="EMBL" id="CCI82360.1"/>
    </source>
</evidence>
<dbReference type="SUPFAM" id="SSF53850">
    <property type="entry name" value="Periplasmic binding protein-like II"/>
    <property type="match status" value="1"/>
</dbReference>
<dbReference type="RefSeq" id="WP_008471423.1">
    <property type="nucleotide sequence ID" value="NZ_AYZP01000006.1"/>
</dbReference>
<proteinExistence type="inferred from homology"/>
<dbReference type="InterPro" id="IPR036388">
    <property type="entry name" value="WH-like_DNA-bd_sf"/>
</dbReference>
<gene>
    <name evidence="6" type="ORF">BN55_04500</name>
</gene>
<dbReference type="GO" id="GO:0003700">
    <property type="term" value="F:DNA-binding transcription factor activity"/>
    <property type="evidence" value="ECO:0007669"/>
    <property type="project" value="InterPro"/>
</dbReference>
<name>I7KHR9_9LACO</name>
<dbReference type="Pfam" id="PF00126">
    <property type="entry name" value="HTH_1"/>
    <property type="match status" value="1"/>
</dbReference>
<comment type="caution">
    <text evidence="6">The sequence shown here is derived from an EMBL/GenBank/DDBJ whole genome shotgun (WGS) entry which is preliminary data.</text>
</comment>
<dbReference type="EMBL" id="CAKE01000022">
    <property type="protein sequence ID" value="CCI82360.1"/>
    <property type="molecule type" value="Genomic_DNA"/>
</dbReference>
<accession>I7KHR9</accession>
<evidence type="ECO:0000256" key="2">
    <source>
        <dbReference type="ARBA" id="ARBA00023015"/>
    </source>
</evidence>
<evidence type="ECO:0000313" key="7">
    <source>
        <dbReference type="Proteomes" id="UP000009320"/>
    </source>
</evidence>
<evidence type="ECO:0000256" key="3">
    <source>
        <dbReference type="ARBA" id="ARBA00023125"/>
    </source>
</evidence>
<dbReference type="PRINTS" id="PR00039">
    <property type="entry name" value="HTHLYSR"/>
</dbReference>
<dbReference type="PATRIC" id="fig|1423758.3.peg.1752"/>
<dbReference type="PROSITE" id="PS50931">
    <property type="entry name" value="HTH_LYSR"/>
    <property type="match status" value="1"/>
</dbReference>
<keyword evidence="3" id="KW-0238">DNA-binding</keyword>
<protein>
    <submittedName>
        <fullName evidence="6">LysR substrate binding domain protein</fullName>
    </submittedName>
</protein>
<dbReference type="Proteomes" id="UP000009320">
    <property type="component" value="Unassembled WGS sequence"/>
</dbReference>
<dbReference type="GO" id="GO:0003677">
    <property type="term" value="F:DNA binding"/>
    <property type="evidence" value="ECO:0007669"/>
    <property type="project" value="UniProtKB-KW"/>
</dbReference>
<dbReference type="AlphaFoldDB" id="I7KHR9"/>
<dbReference type="Pfam" id="PF03466">
    <property type="entry name" value="LysR_substrate"/>
    <property type="match status" value="1"/>
</dbReference>
<dbReference type="InterPro" id="IPR000847">
    <property type="entry name" value="LysR_HTH_N"/>
</dbReference>
<dbReference type="eggNOG" id="COG0583">
    <property type="taxonomic scope" value="Bacteria"/>
</dbReference>
<comment type="similarity">
    <text evidence="1">Belongs to the LysR transcriptional regulatory family.</text>
</comment>
<keyword evidence="2" id="KW-0805">Transcription regulation</keyword>
<dbReference type="CDD" id="cd05466">
    <property type="entry name" value="PBP2_LTTR_substrate"/>
    <property type="match status" value="1"/>
</dbReference>
<dbReference type="InterPro" id="IPR005119">
    <property type="entry name" value="LysR_subst-bd"/>
</dbReference>
<dbReference type="STRING" id="1423758.FC41_GL001719"/>
<reference evidence="6 7" key="1">
    <citation type="submission" date="2012-06" db="EMBL/GenBank/DDBJ databases">
        <title>Draft Genome Sequence of Lactobacillus hominis Strain CRBIP 24.179T, isolated from human intestine.</title>
        <authorList>
            <person name="Cousin S."/>
            <person name="Ma L."/>
            <person name="Bizet C."/>
            <person name="Loux V."/>
            <person name="Bouchier C."/>
            <person name="Clermont D."/>
            <person name="Creno S."/>
        </authorList>
    </citation>
    <scope>NUCLEOTIDE SEQUENCE [LARGE SCALE GENOMIC DNA]</scope>
    <source>
        <strain evidence="7">CRBIP 24.179T</strain>
    </source>
</reference>